<dbReference type="AlphaFoldDB" id="A0A329TMK4"/>
<sequence length="268" mass="29687">MEQNRPAPRRALSPKERRRRHRIRLVRNWTVFLLSCGAVMAVMTGGILWLLPRAYALIAPPTAFEAREYEGGAETDLSDKRLVLVNANLPLTEEPTPELAVADDATGVSLEAEAAAAYREMAEAARQDEIELVLTAGYQDAAARQSAYEAAVQSYRESGCSEEEAAARAATVQPAPEASEYATGYGADILAVDSMEKDTGFADTRAYEWLEAYAAEHGFILRWPQERQAATGMVFEPWHWRYVGRDNALAIRASDLSLEEYLALEQTK</sequence>
<evidence type="ECO:0000313" key="6">
    <source>
        <dbReference type="EMBL" id="RAW50138.1"/>
    </source>
</evidence>
<dbReference type="SUPFAM" id="SSF55166">
    <property type="entry name" value="Hedgehog/DD-peptidase"/>
    <property type="match status" value="1"/>
</dbReference>
<dbReference type="GO" id="GO:0005506">
    <property type="term" value="F:iron ion binding"/>
    <property type="evidence" value="ECO:0007669"/>
    <property type="project" value="InterPro"/>
</dbReference>
<dbReference type="Pfam" id="PF02557">
    <property type="entry name" value="VanY"/>
    <property type="match status" value="1"/>
</dbReference>
<dbReference type="Gene3D" id="3.30.1380.10">
    <property type="match status" value="1"/>
</dbReference>
<gene>
    <name evidence="6" type="ORF">C4N26_14155</name>
</gene>
<dbReference type="InterPro" id="IPR003709">
    <property type="entry name" value="VanY-like_core_dom"/>
</dbReference>
<comment type="similarity">
    <text evidence="1">Belongs to the iron/ascorbate-dependent oxidoreductase family.</text>
</comment>
<evidence type="ECO:0000256" key="1">
    <source>
        <dbReference type="ARBA" id="ARBA00008056"/>
    </source>
</evidence>
<keyword evidence="3" id="KW-0408">Iron</keyword>
<dbReference type="InterPro" id="IPR058193">
    <property type="entry name" value="VanY/YodJ_core_dom"/>
</dbReference>
<dbReference type="CDD" id="cd14852">
    <property type="entry name" value="LD-carboxypeptidase"/>
    <property type="match status" value="1"/>
</dbReference>
<reference evidence="6 7" key="1">
    <citation type="submission" date="2018-02" db="EMBL/GenBank/DDBJ databases">
        <title>Complete genome sequencing of Faecalibacterium prausnitzii strains isolated from the human gut.</title>
        <authorList>
            <person name="Fitzgerald B.C."/>
            <person name="Shkoporov A.N."/>
            <person name="Ross P.R."/>
            <person name="Hill C."/>
        </authorList>
    </citation>
    <scope>NUCLEOTIDE SEQUENCE [LARGE SCALE GENOMIC DNA]</scope>
    <source>
        <strain evidence="6 7">APC942/32-1</strain>
    </source>
</reference>
<dbReference type="GO" id="GO:0016491">
    <property type="term" value="F:oxidoreductase activity"/>
    <property type="evidence" value="ECO:0007669"/>
    <property type="project" value="UniProtKB-KW"/>
</dbReference>
<comment type="caution">
    <text evidence="6">The sequence shown here is derived from an EMBL/GenBank/DDBJ whole genome shotgun (WGS) entry which is preliminary data.</text>
</comment>
<keyword evidence="6" id="KW-0121">Carboxypeptidase</keyword>
<feature type="transmembrane region" description="Helical" evidence="4">
    <location>
        <begin position="25"/>
        <end position="51"/>
    </location>
</feature>
<evidence type="ECO:0000313" key="7">
    <source>
        <dbReference type="Proteomes" id="UP000251144"/>
    </source>
</evidence>
<evidence type="ECO:0000256" key="2">
    <source>
        <dbReference type="ARBA" id="ARBA00023002"/>
    </source>
</evidence>
<feature type="domain" description="D-alanyl-D-alanine carboxypeptidase-like core" evidence="5">
    <location>
        <begin position="109"/>
        <end position="244"/>
    </location>
</feature>
<keyword evidence="4" id="KW-0812">Transmembrane</keyword>
<dbReference type="GO" id="GO:0004180">
    <property type="term" value="F:carboxypeptidase activity"/>
    <property type="evidence" value="ECO:0007669"/>
    <property type="project" value="UniProtKB-KW"/>
</dbReference>
<keyword evidence="6" id="KW-0645">Protease</keyword>
<keyword evidence="2" id="KW-0560">Oxidoreductase</keyword>
<dbReference type="InterPro" id="IPR052179">
    <property type="entry name" value="DD-CPase-like"/>
</dbReference>
<dbReference type="OrthoDB" id="9792074at2"/>
<protein>
    <submittedName>
        <fullName evidence="6">D-alanyl-D-alanine carboxypeptidase</fullName>
    </submittedName>
</protein>
<evidence type="ECO:0000259" key="5">
    <source>
        <dbReference type="Pfam" id="PF02557"/>
    </source>
</evidence>
<organism evidence="6 7">
    <name type="scientific">Faecalibacterium prausnitzii</name>
    <dbReference type="NCBI Taxonomy" id="853"/>
    <lineage>
        <taxon>Bacteria</taxon>
        <taxon>Bacillati</taxon>
        <taxon>Bacillota</taxon>
        <taxon>Clostridia</taxon>
        <taxon>Eubacteriales</taxon>
        <taxon>Oscillospiraceae</taxon>
        <taxon>Faecalibacterium</taxon>
    </lineage>
</organism>
<dbReference type="PROSITE" id="PS00186">
    <property type="entry name" value="IPNS_2"/>
    <property type="match status" value="1"/>
</dbReference>
<keyword evidence="6" id="KW-0378">Hydrolase</keyword>
<evidence type="ECO:0000256" key="4">
    <source>
        <dbReference type="SAM" id="Phobius"/>
    </source>
</evidence>
<dbReference type="GO" id="GO:0006508">
    <property type="term" value="P:proteolysis"/>
    <property type="evidence" value="ECO:0007669"/>
    <property type="project" value="InterPro"/>
</dbReference>
<dbReference type="InterPro" id="IPR009045">
    <property type="entry name" value="Zn_M74/Hedgehog-like"/>
</dbReference>
<keyword evidence="4" id="KW-0472">Membrane</keyword>
<dbReference type="Proteomes" id="UP000251144">
    <property type="component" value="Unassembled WGS sequence"/>
</dbReference>
<dbReference type="PANTHER" id="PTHR34385:SF1">
    <property type="entry name" value="PEPTIDOGLYCAN L-ALANYL-D-GLUTAMATE ENDOPEPTIDASE CWLK"/>
    <property type="match status" value="1"/>
</dbReference>
<keyword evidence="4" id="KW-1133">Transmembrane helix</keyword>
<dbReference type="EMBL" id="PRLB01000021">
    <property type="protein sequence ID" value="RAW50138.1"/>
    <property type="molecule type" value="Genomic_DNA"/>
</dbReference>
<accession>A0A329TMK4</accession>
<name>A0A329TMK4_9FIRM</name>
<dbReference type="InterPro" id="IPR002057">
    <property type="entry name" value="Isopenicillin-N_synth_CS"/>
</dbReference>
<dbReference type="PANTHER" id="PTHR34385">
    <property type="entry name" value="D-ALANYL-D-ALANINE CARBOXYPEPTIDASE"/>
    <property type="match status" value="1"/>
</dbReference>
<proteinExistence type="inferred from homology"/>
<evidence type="ECO:0000256" key="3">
    <source>
        <dbReference type="ARBA" id="ARBA00023004"/>
    </source>
</evidence>
<dbReference type="RefSeq" id="WP_158401810.1">
    <property type="nucleotide sequence ID" value="NZ_PRLB01000021.1"/>
</dbReference>